<accession>A0A3B6RKM4</accession>
<dbReference type="Gramene" id="TraesROB_scaffold_036328_01G000100.1">
    <property type="protein sequence ID" value="TraesROB_scaffold_036328_01G000100.1"/>
    <property type="gene ID" value="TraesROB_scaffold_036328_01G000100"/>
</dbReference>
<evidence type="ECO:0000313" key="2">
    <source>
        <dbReference type="Proteomes" id="UP000019116"/>
    </source>
</evidence>
<dbReference type="EnsemblPlants" id="TraesCS7A02G321800.1">
    <property type="protein sequence ID" value="TraesCS7A02G321800.1"/>
    <property type="gene ID" value="TraesCS7A02G321800"/>
</dbReference>
<dbReference type="Gramene" id="TraesMAC7A03G03940410.1">
    <property type="protein sequence ID" value="TraesMAC7A03G03940410.1"/>
    <property type="gene ID" value="TraesMAC7A03G03940410"/>
</dbReference>
<dbReference type="Gramene" id="TraesJAG7A03G03922840.1">
    <property type="protein sequence ID" value="TraesJAG7A03G03922840.1"/>
    <property type="gene ID" value="TraesJAG7A03G03922840"/>
</dbReference>
<dbReference type="AlphaFoldDB" id="A0A3B6RKM4"/>
<dbReference type="Proteomes" id="UP000019116">
    <property type="component" value="Chromosome 7A"/>
</dbReference>
<dbReference type="Gramene" id="TraesNOR7A03G03984550.1">
    <property type="protein sequence ID" value="TraesNOR7A03G03984550.1"/>
    <property type="gene ID" value="TraesNOR7A03G03984550"/>
</dbReference>
<evidence type="ECO:0000313" key="1">
    <source>
        <dbReference type="EnsemblPlants" id="TraesCS7A02G321800.1"/>
    </source>
</evidence>
<dbReference type="Gramene" id="TraesCS7A03G0794200.1">
    <property type="protein sequence ID" value="TraesCS7A03G0794200.1.CDS"/>
    <property type="gene ID" value="TraesCS7A03G0794200"/>
</dbReference>
<proteinExistence type="predicted"/>
<dbReference type="Gramene" id="TraesLAC7A03G03894330.1">
    <property type="protein sequence ID" value="TraesLAC7A03G03894330.1"/>
    <property type="gene ID" value="TraesLAC7A03G03894330"/>
</dbReference>
<dbReference type="Gramene" id="TraesWEE_scaffold_167961_01G000100.1">
    <property type="protein sequence ID" value="TraesWEE_scaffold_167961_01G000100.1"/>
    <property type="gene ID" value="TraesWEE_scaffold_167961_01G000100"/>
</dbReference>
<reference evidence="1" key="2">
    <citation type="submission" date="2018-10" db="UniProtKB">
        <authorList>
            <consortium name="EnsemblPlants"/>
        </authorList>
    </citation>
    <scope>IDENTIFICATION</scope>
</reference>
<dbReference type="Gramene" id="TraesSYM7A03G03894250.1">
    <property type="protein sequence ID" value="TraesSYM7A03G03894250.1"/>
    <property type="gene ID" value="TraesSYM7A03G03894250"/>
</dbReference>
<dbReference type="Gramene" id="TraesJUL7A03G03977580.1">
    <property type="protein sequence ID" value="TraesJUL7A03G03977580.1"/>
    <property type="gene ID" value="TraesJUL7A03G03977580"/>
</dbReference>
<dbReference type="Gramene" id="TraesLDM7A03G03944610.1">
    <property type="protein sequence ID" value="TraesLDM7A03G03944610.1"/>
    <property type="gene ID" value="TraesLDM7A03G03944610"/>
</dbReference>
<dbReference type="Gramene" id="TraesRN7A0100775100.1">
    <property type="protein sequence ID" value="TraesRN7A0100775100.1"/>
    <property type="gene ID" value="TraesRN7A0100775100"/>
</dbReference>
<dbReference type="Gramene" id="TraesCS7A02G321800.1">
    <property type="protein sequence ID" value="TraesCS7A02G321800.1"/>
    <property type="gene ID" value="TraesCS7A02G321800"/>
</dbReference>
<sequence>MARSLCRVCLSWGGAWLEGGQASNWCRAQHVDLEEELEQPAPTPPVKASLKVPGGRLWNRRRGGRAEGWTLQVVGITKKRQAAARQHLYNWDGYKDLEFGGSEELYSNLIMLSEF</sequence>
<protein>
    <submittedName>
        <fullName evidence="1">Uncharacterized protein</fullName>
    </submittedName>
</protein>
<name>A0A3B6RKM4_WHEAT</name>
<keyword evidence="2" id="KW-1185">Reference proteome</keyword>
<dbReference type="Gramene" id="TraesCLE_scaffold_025637_01G000100.1">
    <property type="protein sequence ID" value="TraesCLE_scaffold_025637_01G000100.1"/>
    <property type="gene ID" value="TraesCLE_scaffold_025637_01G000100"/>
</dbReference>
<dbReference type="Gramene" id="TraesSTA7A03G03936410.1">
    <property type="protein sequence ID" value="TraesSTA7A03G03936410.1"/>
    <property type="gene ID" value="TraesSTA7A03G03936410"/>
</dbReference>
<organism evidence="1">
    <name type="scientific">Triticum aestivum</name>
    <name type="common">Wheat</name>
    <dbReference type="NCBI Taxonomy" id="4565"/>
    <lineage>
        <taxon>Eukaryota</taxon>
        <taxon>Viridiplantae</taxon>
        <taxon>Streptophyta</taxon>
        <taxon>Embryophyta</taxon>
        <taxon>Tracheophyta</taxon>
        <taxon>Spermatophyta</taxon>
        <taxon>Magnoliopsida</taxon>
        <taxon>Liliopsida</taxon>
        <taxon>Poales</taxon>
        <taxon>Poaceae</taxon>
        <taxon>BOP clade</taxon>
        <taxon>Pooideae</taxon>
        <taxon>Triticodae</taxon>
        <taxon>Triticeae</taxon>
        <taxon>Triticinae</taxon>
        <taxon>Triticum</taxon>
    </lineage>
</organism>
<dbReference type="OMA" id="DRAEGWT"/>
<dbReference type="Gramene" id="TraesCAD_scaffold_034969_01G000100.1">
    <property type="protein sequence ID" value="TraesCAD_scaffold_034969_01G000100.1"/>
    <property type="gene ID" value="TraesCAD_scaffold_034969_01G000100"/>
</dbReference>
<dbReference type="Gramene" id="TraesARI7A03G03914210.1">
    <property type="protein sequence ID" value="TraesARI7A03G03914210.1"/>
    <property type="gene ID" value="TraesARI7A03G03914210"/>
</dbReference>
<reference evidence="1" key="1">
    <citation type="submission" date="2018-08" db="EMBL/GenBank/DDBJ databases">
        <authorList>
            <person name="Rossello M."/>
        </authorList>
    </citation>
    <scope>NUCLEOTIDE SEQUENCE [LARGE SCALE GENOMIC DNA]</scope>
    <source>
        <strain evidence="1">cv. Chinese Spring</strain>
    </source>
</reference>